<comment type="caution">
    <text evidence="3">The sequence shown here is derived from an EMBL/GenBank/DDBJ whole genome shotgun (WGS) entry which is preliminary data.</text>
</comment>
<gene>
    <name evidence="3" type="ORF">MFIFM68171_06721</name>
</gene>
<evidence type="ECO:0000313" key="3">
    <source>
        <dbReference type="EMBL" id="GAB1316511.1"/>
    </source>
</evidence>
<name>A0ABQ0GFH4_9PEZI</name>
<sequence>MSPSWLVLVLLGLPALAVAFGTINEPVILGQHNEHEMVTRLAFQCRSGQKSDGICFEPRSLDQLAGYHRDVMGLPIPGAGFNGAVGSPDTLDPIPEGPEAHCDDADYLDVPGYPQTRAEATAKLQACIDHFRARFRQAWTAAEQLLDERKRIRPGMVELASPFGDCTFAFPALQGNAFGRAKCSTLEGFGRALHGIQDFYSHSNWVDTADPSQPISESNPPGLAMNGTAPFLDMRATGLIPPDQIPLNLTTGCFALPDTSPGSGDCTGRITHHALSKDNGLIYLDGTFGEVGPDSPRSEAVPSNFHQAVKVAIQSSRDAWESFRDEIRYRYGAVSGNLMICALVRDDPVKDCRNRTATIAVDISWRSSLSGASQLEVSMARELSSRLTPHGLDKVALIEFDESARLVYPMGYPGSATFGFSEPCGPEANLGSALRLAIGETIEAQPETFTDRGAILLLSTASEGRGLLAENALAQVRRAGKEGIRVHYGCISTPKLADEHFAHGKGWTECSPGNRLLRGVLETGGMFAWIKSRGSRTAANFINLVMDRGLTATDDKDAPKHTRVSAGIITADFLSPDFPTKSFVYSVSAGEHLNFTVSSIASDVQETQGCFTMTLWNRELQIKIATHVICSGADPLSLVYEASASLDLVLVAQYGHGTTKKAGPVNVGDIVFTLGLDTTMPEKNETTTRSSTSIVSSATTGKVPGSTTHDILTSETLDVLFSTATMGGSTSSSSQCAKASDDGGSAFRLPPFHEPICSVMTITATTMASNFTEE</sequence>
<feature type="compositionally biased region" description="Low complexity" evidence="1">
    <location>
        <begin position="687"/>
        <end position="700"/>
    </location>
</feature>
<reference evidence="3 4" key="1">
    <citation type="submission" date="2024-09" db="EMBL/GenBank/DDBJ databases">
        <title>Itraconazole resistance in Madurella fahalii resulting from another homologue of gene encoding cytochrome P450 14-alpha sterol demethylase (CYP51).</title>
        <authorList>
            <person name="Yoshioka I."/>
            <person name="Fahal A.H."/>
            <person name="Kaneko S."/>
            <person name="Yaguchi T."/>
        </authorList>
    </citation>
    <scope>NUCLEOTIDE SEQUENCE [LARGE SCALE GENOMIC DNA]</scope>
    <source>
        <strain evidence="3 4">IFM 68171</strain>
    </source>
</reference>
<evidence type="ECO:0000256" key="2">
    <source>
        <dbReference type="SAM" id="SignalP"/>
    </source>
</evidence>
<dbReference type="RefSeq" id="XP_070918242.1">
    <property type="nucleotide sequence ID" value="XM_071062141.1"/>
</dbReference>
<feature type="signal peptide" evidence="2">
    <location>
        <begin position="1"/>
        <end position="19"/>
    </location>
</feature>
<accession>A0ABQ0GFH4</accession>
<proteinExistence type="predicted"/>
<keyword evidence="4" id="KW-1185">Reference proteome</keyword>
<dbReference type="GeneID" id="98177464"/>
<dbReference type="Proteomes" id="UP001628179">
    <property type="component" value="Unassembled WGS sequence"/>
</dbReference>
<dbReference type="EMBL" id="BAAFSV010000003">
    <property type="protein sequence ID" value="GAB1316511.1"/>
    <property type="molecule type" value="Genomic_DNA"/>
</dbReference>
<protein>
    <submittedName>
        <fullName evidence="3">VWFA domain-containing protein</fullName>
    </submittedName>
</protein>
<keyword evidence="2" id="KW-0732">Signal</keyword>
<evidence type="ECO:0000313" key="4">
    <source>
        <dbReference type="Proteomes" id="UP001628179"/>
    </source>
</evidence>
<feature type="chain" id="PRO_5047321932" evidence="2">
    <location>
        <begin position="20"/>
        <end position="774"/>
    </location>
</feature>
<evidence type="ECO:0000256" key="1">
    <source>
        <dbReference type="SAM" id="MobiDB-lite"/>
    </source>
</evidence>
<organism evidence="3 4">
    <name type="scientific">Madurella fahalii</name>
    <dbReference type="NCBI Taxonomy" id="1157608"/>
    <lineage>
        <taxon>Eukaryota</taxon>
        <taxon>Fungi</taxon>
        <taxon>Dikarya</taxon>
        <taxon>Ascomycota</taxon>
        <taxon>Pezizomycotina</taxon>
        <taxon>Sordariomycetes</taxon>
        <taxon>Sordariomycetidae</taxon>
        <taxon>Sordariales</taxon>
        <taxon>Sordariales incertae sedis</taxon>
        <taxon>Madurella</taxon>
    </lineage>
</organism>
<feature type="region of interest" description="Disordered" evidence="1">
    <location>
        <begin position="682"/>
        <end position="701"/>
    </location>
</feature>